<name>A0A385TDS3_PAELA</name>
<keyword evidence="5" id="KW-1185">Reference proteome</keyword>
<dbReference type="CDD" id="cd06583">
    <property type="entry name" value="PGRP"/>
    <property type="match status" value="1"/>
</dbReference>
<evidence type="ECO:0008006" key="6">
    <source>
        <dbReference type="Google" id="ProtNLM"/>
    </source>
</evidence>
<feature type="domain" description="N-acetylmuramoyl-L-alanine amidase" evidence="2">
    <location>
        <begin position="15"/>
        <end position="137"/>
    </location>
</feature>
<evidence type="ECO:0000256" key="1">
    <source>
        <dbReference type="ARBA" id="ARBA00007553"/>
    </source>
</evidence>
<dbReference type="PANTHER" id="PTHR11022">
    <property type="entry name" value="PEPTIDOGLYCAN RECOGNITION PROTEIN"/>
    <property type="match status" value="1"/>
</dbReference>
<comment type="similarity">
    <text evidence="1">Belongs to the N-acetylmuramoyl-L-alanine amidase 2 family.</text>
</comment>
<dbReference type="SMART" id="SM00701">
    <property type="entry name" value="PGRP"/>
    <property type="match status" value="1"/>
</dbReference>
<dbReference type="RefSeq" id="WP_119846132.1">
    <property type="nucleotide sequence ID" value="NZ_CP032412.1"/>
</dbReference>
<dbReference type="Pfam" id="PF07833">
    <property type="entry name" value="Cu_amine_oxidN1"/>
    <property type="match status" value="1"/>
</dbReference>
<dbReference type="PANTHER" id="PTHR11022:SF41">
    <property type="entry name" value="PEPTIDOGLYCAN-RECOGNITION PROTEIN LC-RELATED"/>
    <property type="match status" value="1"/>
</dbReference>
<gene>
    <name evidence="4" type="ORF">D5F53_00175</name>
</gene>
<dbReference type="InterPro" id="IPR006619">
    <property type="entry name" value="PGRP_domain_met/bac"/>
</dbReference>
<dbReference type="SUPFAM" id="SSF55846">
    <property type="entry name" value="N-acetylmuramoyl-L-alanine amidase-like"/>
    <property type="match status" value="1"/>
</dbReference>
<reference evidence="4 5" key="1">
    <citation type="submission" date="2018-09" db="EMBL/GenBank/DDBJ databases">
        <title>Genome Sequence of Paenibacillus lautus Strain E7593-69, Azo Dye-Degrading Bacteria, Isolated from Commercial Tattoo Inks.</title>
        <authorList>
            <person name="Nho S.W."/>
            <person name="Kim S.-J."/>
            <person name="Kweon O."/>
            <person name="Cerniglia C.E."/>
        </authorList>
    </citation>
    <scope>NUCLEOTIDE SEQUENCE [LARGE SCALE GENOMIC DNA]</scope>
    <source>
        <strain evidence="4 5">E7593-69</strain>
    </source>
</reference>
<dbReference type="InterPro" id="IPR012854">
    <property type="entry name" value="Cu_amine_oxidase-like_N"/>
</dbReference>
<dbReference type="InterPro" id="IPR036582">
    <property type="entry name" value="Mao_N_sf"/>
</dbReference>
<dbReference type="InterPro" id="IPR015510">
    <property type="entry name" value="PGRP"/>
</dbReference>
<dbReference type="Gene3D" id="3.40.80.10">
    <property type="entry name" value="Peptidoglycan recognition protein-like"/>
    <property type="match status" value="1"/>
</dbReference>
<dbReference type="Proteomes" id="UP000266552">
    <property type="component" value="Chromosome"/>
</dbReference>
<evidence type="ECO:0000313" key="5">
    <source>
        <dbReference type="Proteomes" id="UP000266552"/>
    </source>
</evidence>
<dbReference type="GO" id="GO:0008270">
    <property type="term" value="F:zinc ion binding"/>
    <property type="evidence" value="ECO:0007669"/>
    <property type="project" value="InterPro"/>
</dbReference>
<dbReference type="GO" id="GO:0008745">
    <property type="term" value="F:N-acetylmuramoyl-L-alanine amidase activity"/>
    <property type="evidence" value="ECO:0007669"/>
    <property type="project" value="InterPro"/>
</dbReference>
<organism evidence="4 5">
    <name type="scientific">Paenibacillus lautus</name>
    <name type="common">Bacillus lautus</name>
    <dbReference type="NCBI Taxonomy" id="1401"/>
    <lineage>
        <taxon>Bacteria</taxon>
        <taxon>Bacillati</taxon>
        <taxon>Bacillota</taxon>
        <taxon>Bacilli</taxon>
        <taxon>Bacillales</taxon>
        <taxon>Paenibacillaceae</taxon>
        <taxon>Paenibacillus</taxon>
    </lineage>
</organism>
<protein>
    <recommendedName>
        <fullName evidence="6">N-acetylmuramoyl-L-alanine amidase</fullName>
    </recommendedName>
</protein>
<evidence type="ECO:0000313" key="4">
    <source>
        <dbReference type="EMBL" id="AYB41806.1"/>
    </source>
</evidence>
<accession>A0A385TDS3</accession>
<dbReference type="InterPro" id="IPR002502">
    <property type="entry name" value="Amidase_domain"/>
</dbReference>
<evidence type="ECO:0000259" key="2">
    <source>
        <dbReference type="SMART" id="SM00644"/>
    </source>
</evidence>
<dbReference type="EMBL" id="CP032412">
    <property type="protein sequence ID" value="AYB41806.1"/>
    <property type="molecule type" value="Genomic_DNA"/>
</dbReference>
<evidence type="ECO:0000259" key="3">
    <source>
        <dbReference type="SMART" id="SM00701"/>
    </source>
</evidence>
<proteinExistence type="inferred from homology"/>
<dbReference type="AlphaFoldDB" id="A0A385TDS3"/>
<dbReference type="InterPro" id="IPR036505">
    <property type="entry name" value="Amidase/PGRP_sf"/>
</dbReference>
<sequence>MTKPNIVNPGLKFKYALDPPPPKVVFLVQHHMAHKTWGIYEVHDFHKNSRGWNGIGYNWWIGFDGTIYEGRGFHYGAGVEGHNHDSLHIGYQGDFTGQKMTEAQLASGIALNAWLMEKYPSAKVIGHNELASTACPGQYFRMNELKQGLSKKGADNVKQDSEKVNVIVNGKQIKDGKLENGVTFVPLRAVSEALGAKIDWDNRTKTATINTK</sequence>
<dbReference type="Gene3D" id="3.30.457.10">
    <property type="entry name" value="Copper amine oxidase-like, N-terminal domain"/>
    <property type="match status" value="1"/>
</dbReference>
<dbReference type="Pfam" id="PF01510">
    <property type="entry name" value="Amidase_2"/>
    <property type="match status" value="1"/>
</dbReference>
<dbReference type="KEGG" id="plw:D5F53_00175"/>
<feature type="domain" description="Peptidoglycan recognition protein family" evidence="3">
    <location>
        <begin position="9"/>
        <end position="131"/>
    </location>
</feature>
<dbReference type="SUPFAM" id="SSF55383">
    <property type="entry name" value="Copper amine oxidase, domain N"/>
    <property type="match status" value="1"/>
</dbReference>
<dbReference type="GO" id="GO:0009253">
    <property type="term" value="P:peptidoglycan catabolic process"/>
    <property type="evidence" value="ECO:0007669"/>
    <property type="project" value="InterPro"/>
</dbReference>
<dbReference type="SMART" id="SM00644">
    <property type="entry name" value="Ami_2"/>
    <property type="match status" value="1"/>
</dbReference>